<accession>A0A5C5ZHJ9</accession>
<gene>
    <name evidence="4" type="primary">yiaD</name>
    <name evidence="4" type="ORF">Mal64_36620</name>
</gene>
<dbReference type="InterPro" id="IPR036737">
    <property type="entry name" value="OmpA-like_sf"/>
</dbReference>
<dbReference type="Pfam" id="PF00691">
    <property type="entry name" value="OmpA"/>
    <property type="match status" value="1"/>
</dbReference>
<evidence type="ECO:0000256" key="1">
    <source>
        <dbReference type="PROSITE-ProRule" id="PRU00473"/>
    </source>
</evidence>
<feature type="domain" description="OmpA-like" evidence="3">
    <location>
        <begin position="146"/>
        <end position="269"/>
    </location>
</feature>
<dbReference type="InterPro" id="IPR050330">
    <property type="entry name" value="Bact_OuterMem_StrucFunc"/>
</dbReference>
<organism evidence="4 5">
    <name type="scientific">Pseudobythopirellula maris</name>
    <dbReference type="NCBI Taxonomy" id="2527991"/>
    <lineage>
        <taxon>Bacteria</taxon>
        <taxon>Pseudomonadati</taxon>
        <taxon>Planctomycetota</taxon>
        <taxon>Planctomycetia</taxon>
        <taxon>Pirellulales</taxon>
        <taxon>Lacipirellulaceae</taxon>
        <taxon>Pseudobythopirellula</taxon>
    </lineage>
</organism>
<evidence type="ECO:0000313" key="5">
    <source>
        <dbReference type="Proteomes" id="UP000315440"/>
    </source>
</evidence>
<dbReference type="SUPFAM" id="SSF103088">
    <property type="entry name" value="OmpA-like"/>
    <property type="match status" value="1"/>
</dbReference>
<name>A0A5C5ZHJ9_9BACT</name>
<dbReference type="PROSITE" id="PS51123">
    <property type="entry name" value="OMPA_2"/>
    <property type="match status" value="1"/>
</dbReference>
<keyword evidence="4" id="KW-0449">Lipoprotein</keyword>
<proteinExistence type="predicted"/>
<dbReference type="Gene3D" id="3.30.1330.60">
    <property type="entry name" value="OmpA-like domain"/>
    <property type="match status" value="1"/>
</dbReference>
<keyword evidence="5" id="KW-1185">Reference proteome</keyword>
<dbReference type="PANTHER" id="PTHR30329:SF21">
    <property type="entry name" value="LIPOPROTEIN YIAD-RELATED"/>
    <property type="match status" value="1"/>
</dbReference>
<dbReference type="Proteomes" id="UP000315440">
    <property type="component" value="Unassembled WGS sequence"/>
</dbReference>
<keyword evidence="1" id="KW-0472">Membrane</keyword>
<keyword evidence="2" id="KW-0175">Coiled coil</keyword>
<dbReference type="CDD" id="cd07185">
    <property type="entry name" value="OmpA_C-like"/>
    <property type="match status" value="1"/>
</dbReference>
<protein>
    <submittedName>
        <fullName evidence="4">Putative lipoprotein YiaD</fullName>
    </submittedName>
</protein>
<sequence>MLLAAALLPILSGCGRVVFRPDAAQQAQALQISPEQQRLLAQQQLELQQRTDALDRDNQELESLLAQSRQQAQLLRDQIVATQGQLKATADRLAATQQDNSQLKQKTEALVASVSQPAQEYMRPNSTLMRPLELRNLPGVDARQDGDVIRVALSSDELFAPGGASLTPGGEQLLRGALGSVLTAYPQHLIGIEGHTDGAPVASAHFPTSHHLSIAQATAVYDAVRRGASLPANQVFLIGHGANHPRVSNATEAGRKQNRRIELVIYPETAPLR</sequence>
<dbReference type="GO" id="GO:0016020">
    <property type="term" value="C:membrane"/>
    <property type="evidence" value="ECO:0007669"/>
    <property type="project" value="UniProtKB-UniRule"/>
</dbReference>
<dbReference type="PANTHER" id="PTHR30329">
    <property type="entry name" value="STATOR ELEMENT OF FLAGELLAR MOTOR COMPLEX"/>
    <property type="match status" value="1"/>
</dbReference>
<feature type="coiled-coil region" evidence="2">
    <location>
        <begin position="47"/>
        <end position="106"/>
    </location>
</feature>
<comment type="caution">
    <text evidence="4">The sequence shown here is derived from an EMBL/GenBank/DDBJ whole genome shotgun (WGS) entry which is preliminary data.</text>
</comment>
<reference evidence="4 5" key="1">
    <citation type="submission" date="2019-02" db="EMBL/GenBank/DDBJ databases">
        <title>Deep-cultivation of Planctomycetes and their phenomic and genomic characterization uncovers novel biology.</title>
        <authorList>
            <person name="Wiegand S."/>
            <person name="Jogler M."/>
            <person name="Boedeker C."/>
            <person name="Pinto D."/>
            <person name="Vollmers J."/>
            <person name="Rivas-Marin E."/>
            <person name="Kohn T."/>
            <person name="Peeters S.H."/>
            <person name="Heuer A."/>
            <person name="Rast P."/>
            <person name="Oberbeckmann S."/>
            <person name="Bunk B."/>
            <person name="Jeske O."/>
            <person name="Meyerdierks A."/>
            <person name="Storesund J.E."/>
            <person name="Kallscheuer N."/>
            <person name="Luecker S."/>
            <person name="Lage O.M."/>
            <person name="Pohl T."/>
            <person name="Merkel B.J."/>
            <person name="Hornburger P."/>
            <person name="Mueller R.-W."/>
            <person name="Bruemmer F."/>
            <person name="Labrenz M."/>
            <person name="Spormann A.M."/>
            <person name="Op Den Camp H."/>
            <person name="Overmann J."/>
            <person name="Amann R."/>
            <person name="Jetten M.S.M."/>
            <person name="Mascher T."/>
            <person name="Medema M.H."/>
            <person name="Devos D.P."/>
            <person name="Kaster A.-K."/>
            <person name="Ovreas L."/>
            <person name="Rohde M."/>
            <person name="Galperin M.Y."/>
            <person name="Jogler C."/>
        </authorList>
    </citation>
    <scope>NUCLEOTIDE SEQUENCE [LARGE SCALE GENOMIC DNA]</scope>
    <source>
        <strain evidence="4 5">Mal64</strain>
    </source>
</reference>
<evidence type="ECO:0000259" key="3">
    <source>
        <dbReference type="PROSITE" id="PS51123"/>
    </source>
</evidence>
<evidence type="ECO:0000256" key="2">
    <source>
        <dbReference type="SAM" id="Coils"/>
    </source>
</evidence>
<dbReference type="InterPro" id="IPR006665">
    <property type="entry name" value="OmpA-like"/>
</dbReference>
<dbReference type="AlphaFoldDB" id="A0A5C5ZHJ9"/>
<dbReference type="EMBL" id="SJPQ01000004">
    <property type="protein sequence ID" value="TWT86832.1"/>
    <property type="molecule type" value="Genomic_DNA"/>
</dbReference>
<evidence type="ECO:0000313" key="4">
    <source>
        <dbReference type="EMBL" id="TWT86832.1"/>
    </source>
</evidence>